<dbReference type="RefSeq" id="XP_016618717.1">
    <property type="nucleotide sequence ID" value="XM_016764767.1"/>
</dbReference>
<accession>A0A0D2HFN4</accession>
<dbReference type="GeneID" id="27699958"/>
<evidence type="ECO:0000256" key="1">
    <source>
        <dbReference type="SAM" id="SignalP"/>
    </source>
</evidence>
<feature type="chain" id="PRO_5002254656" description="MalT-like TPR region domain-containing protein" evidence="1">
    <location>
        <begin position="17"/>
        <end position="222"/>
    </location>
</feature>
<evidence type="ECO:0000313" key="3">
    <source>
        <dbReference type="Proteomes" id="UP000053789"/>
    </source>
</evidence>
<dbReference type="OrthoDB" id="4159530at2759"/>
<reference evidence="2" key="1">
    <citation type="submission" date="2015-01" db="EMBL/GenBank/DDBJ databases">
        <title>The Genome Sequence of Cladophialophora bantiana CBS 173.52.</title>
        <authorList>
            <consortium name="The Broad Institute Genomics Platform"/>
            <person name="Cuomo C."/>
            <person name="de Hoog S."/>
            <person name="Gorbushina A."/>
            <person name="Stielow B."/>
            <person name="Teixiera M."/>
            <person name="Abouelleil A."/>
            <person name="Chapman S.B."/>
            <person name="Priest M."/>
            <person name="Young S.K."/>
            <person name="Wortman J."/>
            <person name="Nusbaum C."/>
            <person name="Birren B."/>
        </authorList>
    </citation>
    <scope>NUCLEOTIDE SEQUENCE [LARGE SCALE GENOMIC DNA]</scope>
    <source>
        <strain evidence="2">CBS 173.52</strain>
    </source>
</reference>
<evidence type="ECO:0008006" key="4">
    <source>
        <dbReference type="Google" id="ProtNLM"/>
    </source>
</evidence>
<sequence length="222" mass="25239">MAYATLWMLHPIANFATLLLDTIEQQHFAPFSARYAELLMHDAETVYDDETRTEMQLGIVDLLLIVGQLDMGSRLCRRLYEGMQPIPSPPTPMHRRLLHKMSFVLMEEEDYSAAESLILQQLSCNVAAAGKQKGDTYGVSACERLAWLYSKTGRFEESEKFCRLAVEGALEGFQSESNVLIILSAVEHHLSILGKEEDVVQLRTECQHIWAELDEWNLDCSL</sequence>
<name>A0A0D2HFN4_CLAB1</name>
<feature type="signal peptide" evidence="1">
    <location>
        <begin position="1"/>
        <end position="16"/>
    </location>
</feature>
<evidence type="ECO:0000313" key="2">
    <source>
        <dbReference type="EMBL" id="KIW92048.1"/>
    </source>
</evidence>
<dbReference type="EMBL" id="KN846989">
    <property type="protein sequence ID" value="KIW92048.1"/>
    <property type="molecule type" value="Genomic_DNA"/>
</dbReference>
<keyword evidence="1" id="KW-0732">Signal</keyword>
<dbReference type="Gene3D" id="1.25.40.10">
    <property type="entry name" value="Tetratricopeptide repeat domain"/>
    <property type="match status" value="1"/>
</dbReference>
<proteinExistence type="predicted"/>
<keyword evidence="3" id="KW-1185">Reference proteome</keyword>
<dbReference type="AlphaFoldDB" id="A0A0D2HFN4"/>
<organism evidence="2 3">
    <name type="scientific">Cladophialophora bantiana (strain ATCC 10958 / CBS 173.52 / CDC B-1940 / NIH 8579)</name>
    <name type="common">Xylohypha bantiana</name>
    <dbReference type="NCBI Taxonomy" id="1442370"/>
    <lineage>
        <taxon>Eukaryota</taxon>
        <taxon>Fungi</taxon>
        <taxon>Dikarya</taxon>
        <taxon>Ascomycota</taxon>
        <taxon>Pezizomycotina</taxon>
        <taxon>Eurotiomycetes</taxon>
        <taxon>Chaetothyriomycetidae</taxon>
        <taxon>Chaetothyriales</taxon>
        <taxon>Herpotrichiellaceae</taxon>
        <taxon>Cladophialophora</taxon>
    </lineage>
</organism>
<protein>
    <recommendedName>
        <fullName evidence="4">MalT-like TPR region domain-containing protein</fullName>
    </recommendedName>
</protein>
<dbReference type="HOGENOM" id="CLU_1245221_0_0_1"/>
<dbReference type="InterPro" id="IPR011990">
    <property type="entry name" value="TPR-like_helical_dom_sf"/>
</dbReference>
<gene>
    <name evidence="2" type="ORF">Z519_07030</name>
</gene>
<dbReference type="Proteomes" id="UP000053789">
    <property type="component" value="Unassembled WGS sequence"/>
</dbReference>
<dbReference type="VEuPathDB" id="FungiDB:Z519_07030"/>